<dbReference type="Pfam" id="PF01797">
    <property type="entry name" value="Y1_Tnp"/>
    <property type="match status" value="1"/>
</dbReference>
<name>A0A399S250_9BACT</name>
<dbReference type="GO" id="GO:0043565">
    <property type="term" value="F:sequence-specific DNA binding"/>
    <property type="evidence" value="ECO:0007669"/>
    <property type="project" value="TreeGrafter"/>
</dbReference>
<dbReference type="RefSeq" id="WP_119432024.1">
    <property type="nucleotide sequence ID" value="NZ_QWGE01000003.1"/>
</dbReference>
<dbReference type="InterPro" id="IPR002686">
    <property type="entry name" value="Transposase_17"/>
</dbReference>
<dbReference type="PANTHER" id="PTHR36966:SF1">
    <property type="entry name" value="REP-ASSOCIATED TYROSINE TRANSPOSASE"/>
    <property type="match status" value="1"/>
</dbReference>
<dbReference type="InterPro" id="IPR052715">
    <property type="entry name" value="RAYT_transposase"/>
</dbReference>
<dbReference type="AlphaFoldDB" id="A0A399S250"/>
<dbReference type="GO" id="GO:0006313">
    <property type="term" value="P:DNA transposition"/>
    <property type="evidence" value="ECO:0007669"/>
    <property type="project" value="InterPro"/>
</dbReference>
<evidence type="ECO:0000313" key="2">
    <source>
        <dbReference type="EMBL" id="RIJ37368.1"/>
    </source>
</evidence>
<gene>
    <name evidence="2" type="ORF">D1627_09535</name>
</gene>
<evidence type="ECO:0000259" key="1">
    <source>
        <dbReference type="SMART" id="SM01321"/>
    </source>
</evidence>
<evidence type="ECO:0000313" key="3">
    <source>
        <dbReference type="Proteomes" id="UP000266005"/>
    </source>
</evidence>
<dbReference type="SUPFAM" id="SSF143422">
    <property type="entry name" value="Transposase IS200-like"/>
    <property type="match status" value="1"/>
</dbReference>
<accession>A0A399S250</accession>
<dbReference type="EMBL" id="QWGE01000003">
    <property type="protein sequence ID" value="RIJ37368.1"/>
    <property type="molecule type" value="Genomic_DNA"/>
</dbReference>
<keyword evidence="3" id="KW-1185">Reference proteome</keyword>
<dbReference type="PANTHER" id="PTHR36966">
    <property type="entry name" value="REP-ASSOCIATED TYROSINE TRANSPOSASE"/>
    <property type="match status" value="1"/>
</dbReference>
<dbReference type="OrthoDB" id="9794403at2"/>
<dbReference type="Gene3D" id="3.30.70.1290">
    <property type="entry name" value="Transposase IS200-like"/>
    <property type="match status" value="1"/>
</dbReference>
<protein>
    <recommendedName>
        <fullName evidence="1">Transposase IS200-like domain-containing protein</fullName>
    </recommendedName>
</protein>
<dbReference type="InterPro" id="IPR036515">
    <property type="entry name" value="Transposase_17_sf"/>
</dbReference>
<dbReference type="SMART" id="SM01321">
    <property type="entry name" value="Y1_Tnp"/>
    <property type="match status" value="1"/>
</dbReference>
<sequence>MTTRPTRKQNRLAGYAYSLDALYFVTCCVQEKQCVFGKIANHTMQLNSYGSIAQQQWEWLAHQYPYIVLHAFVVMPNHIHGILEINQESIAEGVKIKPLSELMGAYKTTSSKLIRAAGLTDFAWQRSFYDHIIRHEKSYLHIKAYIEDNPSKWSEDMFYQQV</sequence>
<dbReference type="GO" id="GO:0004803">
    <property type="term" value="F:transposase activity"/>
    <property type="evidence" value="ECO:0007669"/>
    <property type="project" value="InterPro"/>
</dbReference>
<feature type="domain" description="Transposase IS200-like" evidence="1">
    <location>
        <begin position="18"/>
        <end position="149"/>
    </location>
</feature>
<comment type="caution">
    <text evidence="2">The sequence shown here is derived from an EMBL/GenBank/DDBJ whole genome shotgun (WGS) entry which is preliminary data.</text>
</comment>
<dbReference type="Proteomes" id="UP000266005">
    <property type="component" value="Unassembled WGS sequence"/>
</dbReference>
<organism evidence="2 3">
    <name type="scientific">Pontibacter oryzae</name>
    <dbReference type="NCBI Taxonomy" id="2304593"/>
    <lineage>
        <taxon>Bacteria</taxon>
        <taxon>Pseudomonadati</taxon>
        <taxon>Bacteroidota</taxon>
        <taxon>Cytophagia</taxon>
        <taxon>Cytophagales</taxon>
        <taxon>Hymenobacteraceae</taxon>
        <taxon>Pontibacter</taxon>
    </lineage>
</organism>
<reference evidence="3" key="1">
    <citation type="submission" date="2018-08" db="EMBL/GenBank/DDBJ databases">
        <title>Mucilaginibacter sp. MYSH2.</title>
        <authorList>
            <person name="Seo T."/>
        </authorList>
    </citation>
    <scope>NUCLEOTIDE SEQUENCE [LARGE SCALE GENOMIC DNA]</scope>
    <source>
        <strain evidence="3">KIRAN</strain>
    </source>
</reference>
<proteinExistence type="predicted"/>